<dbReference type="Pfam" id="PF13843">
    <property type="entry name" value="DDE_Tnp_1_7"/>
    <property type="match status" value="1"/>
</dbReference>
<evidence type="ECO:0000313" key="2">
    <source>
        <dbReference type="EMBL" id="CAK1592255.1"/>
    </source>
</evidence>
<evidence type="ECO:0000259" key="1">
    <source>
        <dbReference type="Pfam" id="PF13843"/>
    </source>
</evidence>
<dbReference type="InterPro" id="IPR029526">
    <property type="entry name" value="PGBD"/>
</dbReference>
<dbReference type="PANTHER" id="PTHR46599:SF6">
    <property type="entry name" value="DUAL SPECIFICITY PHOSPHATASE 26"/>
    <property type="match status" value="1"/>
</dbReference>
<comment type="caution">
    <text evidence="2">The sequence shown here is derived from an EMBL/GenBank/DDBJ whole genome shotgun (WGS) entry which is preliminary data.</text>
</comment>
<dbReference type="PANTHER" id="PTHR46599">
    <property type="entry name" value="PIGGYBAC TRANSPOSABLE ELEMENT-DERIVED PROTEIN 4"/>
    <property type="match status" value="1"/>
</dbReference>
<name>A0AAV1LBP6_9NEOP</name>
<protein>
    <recommendedName>
        <fullName evidence="1">PiggyBac transposable element-derived protein domain-containing protein</fullName>
    </recommendedName>
</protein>
<proteinExistence type="predicted"/>
<dbReference type="Proteomes" id="UP001314205">
    <property type="component" value="Unassembled WGS sequence"/>
</dbReference>
<feature type="domain" description="PiggyBac transposable element-derived protein" evidence="1">
    <location>
        <begin position="5"/>
        <end position="152"/>
    </location>
</feature>
<organism evidence="2 3">
    <name type="scientific">Parnassius mnemosyne</name>
    <name type="common">clouded apollo</name>
    <dbReference type="NCBI Taxonomy" id="213953"/>
    <lineage>
        <taxon>Eukaryota</taxon>
        <taxon>Metazoa</taxon>
        <taxon>Ecdysozoa</taxon>
        <taxon>Arthropoda</taxon>
        <taxon>Hexapoda</taxon>
        <taxon>Insecta</taxon>
        <taxon>Pterygota</taxon>
        <taxon>Neoptera</taxon>
        <taxon>Endopterygota</taxon>
        <taxon>Lepidoptera</taxon>
        <taxon>Glossata</taxon>
        <taxon>Ditrysia</taxon>
        <taxon>Papilionoidea</taxon>
        <taxon>Papilionidae</taxon>
        <taxon>Parnassiinae</taxon>
        <taxon>Parnassini</taxon>
        <taxon>Parnassius</taxon>
        <taxon>Driopa</taxon>
    </lineage>
</organism>
<reference evidence="2 3" key="1">
    <citation type="submission" date="2023-11" db="EMBL/GenBank/DDBJ databases">
        <authorList>
            <person name="Hedman E."/>
            <person name="Englund M."/>
            <person name="Stromberg M."/>
            <person name="Nyberg Akerstrom W."/>
            <person name="Nylinder S."/>
            <person name="Jareborg N."/>
            <person name="Kallberg Y."/>
            <person name="Kronander E."/>
        </authorList>
    </citation>
    <scope>NUCLEOTIDE SEQUENCE [LARGE SCALE GENOMIC DNA]</scope>
</reference>
<gene>
    <name evidence="2" type="ORF">PARMNEM_LOCUS12265</name>
</gene>
<evidence type="ECO:0000313" key="3">
    <source>
        <dbReference type="Proteomes" id="UP001314205"/>
    </source>
</evidence>
<keyword evidence="3" id="KW-1185">Reference proteome</keyword>
<dbReference type="AlphaFoldDB" id="A0AAV1LBP6"/>
<accession>A0AAV1LBP6</accession>
<dbReference type="EMBL" id="CAVLGL010000087">
    <property type="protein sequence ID" value="CAK1592255.1"/>
    <property type="molecule type" value="Genomic_DNA"/>
</dbReference>
<sequence>MSEKLCDTKTHYLYNAFIYTGKSDSNQRNQVAIPTQNVLQLAAPLFGTNRNITVDNWFSSIELVDKLIEKGVTYVGTVRKNKREIPPDFLPNRQREIGSTLFGFVKDKTLASYAPKNNQSVVMISSMRHDKSINEVSGKPEIIEFYNSTKGGCFR</sequence>